<proteinExistence type="predicted"/>
<organism evidence="1 2">
    <name type="scientific">Falsihalocynthiibacter arcticus</name>
    <dbReference type="NCBI Taxonomy" id="1579316"/>
    <lineage>
        <taxon>Bacteria</taxon>
        <taxon>Pseudomonadati</taxon>
        <taxon>Pseudomonadota</taxon>
        <taxon>Alphaproteobacteria</taxon>
        <taxon>Rhodobacterales</taxon>
        <taxon>Roseobacteraceae</taxon>
        <taxon>Falsihalocynthiibacter</taxon>
    </lineage>
</organism>
<gene>
    <name evidence="1" type="ORF">RC74_19140</name>
</gene>
<accession>A0A126V5V5</accession>
<name>A0A126V5V5_9RHOB</name>
<evidence type="ECO:0000313" key="2">
    <source>
        <dbReference type="Proteomes" id="UP000070371"/>
    </source>
</evidence>
<sequence length="165" mass="19159">MVRYSVGLDSVTLCGAIIDVLRPSRRECEEAYIKGKLFVADLMHKASFMVCDIEGRKTYDREVGVCYFIMEDVQKILAKHYAIRRHHPLSSHLSCLRLRSGLSPLYRLLQREKTSAFVQVSVTVFKGRIWVRIFSAKIYRARSQSWLVAFDQRRTVLCLHCVRGM</sequence>
<reference evidence="1 2" key="1">
    <citation type="submission" date="2016-02" db="EMBL/GenBank/DDBJ databases">
        <title>Complete genome sequence of Halocynthiibacter arcticus PAMC 20958t from arctic marine sediment.</title>
        <authorList>
            <person name="Lee Y.M."/>
            <person name="Baek K."/>
            <person name="Lee H.K."/>
            <person name="Shin S.C."/>
        </authorList>
    </citation>
    <scope>NUCLEOTIDE SEQUENCE [LARGE SCALE GENOMIC DNA]</scope>
    <source>
        <strain evidence="1">PAMC 20958</strain>
    </source>
</reference>
<keyword evidence="2" id="KW-1185">Reference proteome</keyword>
<dbReference type="EMBL" id="CP014327">
    <property type="protein sequence ID" value="AML53089.1"/>
    <property type="molecule type" value="Genomic_DNA"/>
</dbReference>
<protein>
    <submittedName>
        <fullName evidence="1">Uncharacterized protein</fullName>
    </submittedName>
</protein>
<dbReference type="Proteomes" id="UP000070371">
    <property type="component" value="Chromosome"/>
</dbReference>
<dbReference type="KEGG" id="hat:RC74_19140"/>
<dbReference type="AlphaFoldDB" id="A0A126V5V5"/>
<evidence type="ECO:0000313" key="1">
    <source>
        <dbReference type="EMBL" id="AML53089.1"/>
    </source>
</evidence>